<dbReference type="InterPro" id="IPR050708">
    <property type="entry name" value="T6SS_VgrG/RHS"/>
</dbReference>
<dbReference type="EMBL" id="QPJT01000004">
    <property type="protein sequence ID" value="RCX18763.1"/>
    <property type="molecule type" value="Genomic_DNA"/>
</dbReference>
<dbReference type="RefSeq" id="WP_170138029.1">
    <property type="nucleotide sequence ID" value="NZ_QPJT01000004.1"/>
</dbReference>
<name>A0A369BB63_9FIRM</name>
<reference evidence="3 4" key="1">
    <citation type="submission" date="2018-07" db="EMBL/GenBank/DDBJ databases">
        <title>Genomic Encyclopedia of Type Strains, Phase IV (KMG-IV): sequencing the most valuable type-strain genomes for metagenomic binning, comparative biology and taxonomic classification.</title>
        <authorList>
            <person name="Goeker M."/>
        </authorList>
    </citation>
    <scope>NUCLEOTIDE SEQUENCE [LARGE SCALE GENOMIC DNA]</scope>
    <source>
        <strain evidence="3 4">DSM 27016</strain>
    </source>
</reference>
<gene>
    <name evidence="3" type="ORF">DFR58_10432</name>
</gene>
<organism evidence="3 4">
    <name type="scientific">Anaerobacterium chartisolvens</name>
    <dbReference type="NCBI Taxonomy" id="1297424"/>
    <lineage>
        <taxon>Bacteria</taxon>
        <taxon>Bacillati</taxon>
        <taxon>Bacillota</taxon>
        <taxon>Clostridia</taxon>
        <taxon>Eubacteriales</taxon>
        <taxon>Oscillospiraceae</taxon>
        <taxon>Anaerobacterium</taxon>
    </lineage>
</organism>
<dbReference type="Pfam" id="PF05593">
    <property type="entry name" value="RHS_repeat"/>
    <property type="match status" value="4"/>
</dbReference>
<dbReference type="NCBIfam" id="TIGR03696">
    <property type="entry name" value="Rhs_assc_core"/>
    <property type="match status" value="1"/>
</dbReference>
<evidence type="ECO:0000313" key="4">
    <source>
        <dbReference type="Proteomes" id="UP000253034"/>
    </source>
</evidence>
<dbReference type="InterPro" id="IPR056823">
    <property type="entry name" value="TEN-like_YD-shell"/>
</dbReference>
<dbReference type="InterPro" id="IPR006530">
    <property type="entry name" value="YD"/>
</dbReference>
<proteinExistence type="predicted"/>
<feature type="domain" description="Teneurin-like YD-shell" evidence="2">
    <location>
        <begin position="2376"/>
        <end position="2511"/>
    </location>
</feature>
<dbReference type="Gene3D" id="2.180.10.10">
    <property type="entry name" value="RHS repeat-associated core"/>
    <property type="match status" value="8"/>
</dbReference>
<dbReference type="InterPro" id="IPR031325">
    <property type="entry name" value="RHS_repeat"/>
</dbReference>
<sequence length="3432" mass="383448">MKRHIFKIFAICVITLITVFIQVQGVLAETLEERLNNLVGPAKQYNTMLSPAYLRNNATEESISPQSGDISLVQTDYVLPGINGLDLEIKRMYRSGTANVQEMKAEYVNGAWVDQVYSDNKTSSFYEDRYDLGVGMRFSFPAMEIKKNSDGTSHRFLHTEAGDVYRLMGPESVDNVNTYKPENQTIKDVTVKENKGFSNGQTDGTSFYMMEGKDGRRTYFADDGRVLGIRDRYGNTITFLYTSVPYTVDGTDKSKKLISKIIDTAGRETAIEYKQDESFTAGAIEDKRYGLEDSHMASQNPDTTHSGDLKGKFQVIITLPGNKKLVYDKSAVLLSKTNHILRTRLQRVYDVDGKPKYHYWYDQPQLGFTYTNGKQYSAYNRYENLTQIDYCKTNRLERFTYSTCTKGLSDKGSMQYRKIFEKSELARTGYDASKTEFLDRFAFNIKDRTTYKYTNEADGFGYEGYKESDQPYLRDTYRYYTDVTVYDGTVLRYTYDGLHQHVGTEETGSGHKRTTVTEYDEMKFPKKTEKTVCAMENGNVKGRTVKTVENFRYDDYGNLTNYTGPMAERDDNGYPADSENTVVYSYAYDRFHVLSLKTWKQDKDTTCQTIYTIDDMGNVVKEQRVNTGDAALWLETDYEYDSRGNMTGKTVHSDGNLYVTRYEYGTDDYGTDHKGAYLTKQYRIAGGEEAVIRYAYDFNTGSLKSETDARSNITAYEYDILGRVTRIANADGSVSKYVYGEYRDKDRNIEYTDAVGNRVRYRYDIFGNQLTHEAYSEGGWQLINEALYNFKGSKTKERDSNGHSIRYSYDSENRLTKKEYYENDAARKESILLAYTYGGDGGAGDETLLLVTMTDEDGYKHRLYYDKLERLVRTDETPDGNTYYTTTCAYDYAGNKVSDTDPRGHTTQYRYNALGQLESVSDAVGGHTLYTYNGLEKPDTITEPEGKATKYIYDGMGRTKEERIYQEDSPESYTYTRYTYDRSDNIETIVRGSVKDGGDSVSSSTRYAYDKMNRLVGEYAGIDASVTSRTEYKYDNNGNRTEAVQYIDAQGAATIKHICAYDYAGRMIIETGVMSAGTGDEQGSYMKKFRYDHAGSLTEEQRYNGTSFDTTSYRYDYRGRLVEKTQPLTPEGDVKTTSYTYDKRGNVLSETVAFGGEARTTQYKYDGMGRNTAKIDPMGYITRHLYDENGNLIKEIDARYSSQETSSAPGTGYEYDALNRQILTSVFDSTSSTVISYREYDGRGNVIKEADGDGYSSDNPAESIGNTYKYDARNNVIVYTSAQASKDGSEHTMKYTYDGSGNVLTEEDALGRVTQNTYYLNGLLKKKTYPDGLSESYAYDLTGRVKTVKTDRAGNKTSSYSNLFGKAYRIEYPDNTSETFRYNARGELAESRDREGSAKYFEYDLQSNVTEKKEYISTGAGYDRYRLVKNTYDGTGSILTSETFEYTVPKGSVEGGQEKPAGDRVEYTYDKNGRLIRVMGPMGKETANEYDRKGNLITRKQKVRDGYYRITRYQYDIQSRLISEALLAETSELDTASLGKAVLDSEYTTRVKLTTFYSYYSSGQLKAKTSPNGGTASYEYDLDGRPVRKTDAMGYDTMYIYDTKGNLIEEKNARNISVYYEYDSMDRLIRKKSSAADGGLAVTRYIYDAAGNLKNQIQPNSYTVETDTPELAGAMEGMSYTYDSMNRRTSTLSPEGEGVEYLKYSLNGNVAKRVDGLRFAGSIDTSPGTIYTYDGLGRVTDSTDALGGSRHFEYDVLGSLTKMTDERGNVTTYQNNPDGTLAKITYPDGGQVEYAYDSMGRKVLSRDQLGSTTLYEWNSLGSIKLKTDALGNTLEYKSDAEGNITASKDKLGSWTYISYDTANRPVKKRIPIERDANGNILYRTESYSYDELGSVTGKTVSGTGDRLSSRTVSYTYWDNGLVSTVTDSGGAYTKSWYDKNGNTIKTESLRTEGVYSVRRLKYDSMDRLTASIDRADEDEIHNAGAMPGIESLRDAEYPGRLMLITEYGYDVLGNRISETSPMAFAYGEGQQEQRQEYTVLFAYDALNRLEKVTRRHEGRDICTLYAYDESGNRIKETDERGFETTHSYDSMNRLVSSADSEGGTIAYGYDIAGNRISQTDAKGNTMEYGYDSLGRVQTVTDAYGIVISTSQYDVAGNVVKETDAKGHSTLYAYNPEGRLIRKSSPEAAAQGKYTAEYRYDQYGQLIRQTNGLGNATAYEYDSAGNLTRVTDALGISTRYTYDRLGSKLTMTDGRGKLTRYGYGAAGFLTKVTDAEGRDTAYKYSLDGNTASIRDRNGNTTVFSYDSRGLMLERKVQETGDVIKYTYDEAGNRASMEDGSGTSTYNYDGNGRLLEIRKGGSLQISYTYDIVGNIESVTDKKGFATRYGYDKSNRLESVAYGGNTTSYAYDENGNRRSIDYGGGLREEYSFDMDNRLVELKNLRPDGGSISRYSYSYDLAGRQVSKTDSYGTTEYQYDGAGRIIRVTAPGKTTVYAYDRGGNRVSQNEAYTSVQPMEYIDESIGKDIQFKIKKSEYTYSASNTLLKLVERMYGEDGKELAQKTTRYEYDTNGNQLNTSISYIMRDNTGLSQGSRGSAYGDSIEVGVDSLLERTGYVYDGFNRLTTAETVKSGVRSIARYTYDGDDLRVSKTVRRSDNENRPEVTQYLYDRQHVILETDADNGIKVRYVRGVNYIARLDSSNEASYFMYNGHGDVVQTVNAAGEVQNSYDYDIWGNPTLTVEEYACAIRYAGEFMDAETGLYYLRARYYDPYVGRFISEDSYWGEDSSPLSLNRYTYCENDPVNYIDPTGHLKQGDEKLTQSAQLQIVELTKQWYAASTQAEKQKITNKANAIRNESGNIARVSESSHNSSFYSGFSSSISDGSSMSKSEWNSIANNFYVQGSVTVSSGVSISNINVRSGTSASITNSGSIGSIITGTQSSTSITNYGSISSITTGIGSSTAIKNSGTIGSISTGSKSSTSIVNNWGILVTDIGSGATANIQNNGSMLLININNPKSFNWDAQNMLSGIPGINIGGSGSIGGISAYIGNGTDSLRFDMGSVTEGRFDQALRIQFMSSAMSAEERFLTEKLGQQWVRDVIALDSRFEGVKVGFDGQNVTINGLPLVIDAKTTLNGKTYANPDNIWAALDSYWYKYIGIGNVTASQVMTFEEYLNRYCSKVGMNFENTGNSITAFFERFGNALVTDDPRVAREFSDEMGGYFQSFFEGLGSTLLDPYGSIGAIDIDISNWINEFDAANDRKKIDMLAAITNKGLWQIPVIAATDGTVKVLSGTVKTWGVDPTMQAADETAGVLKKGSYVKNPTAQNINSLIKEGSNYVGNSRFNGQYMYVVDPQGNIIIGSRGGQHMPHPTLIGGSNPQVQAAGIVEIRGGKIYKVDNASGHFKPGAGSLDAAQGAFSKLPSNVFSKDFQGYVPYGK</sequence>
<evidence type="ECO:0000313" key="3">
    <source>
        <dbReference type="EMBL" id="RCX18763.1"/>
    </source>
</evidence>
<dbReference type="NCBIfam" id="TIGR01643">
    <property type="entry name" value="YD_repeat_2x"/>
    <property type="match status" value="11"/>
</dbReference>
<keyword evidence="4" id="KW-1185">Reference proteome</keyword>
<comment type="caution">
    <text evidence="3">The sequence shown here is derived from an EMBL/GenBank/DDBJ whole genome shotgun (WGS) entry which is preliminary data.</text>
</comment>
<feature type="domain" description="Teneurin-like YD-shell" evidence="2">
    <location>
        <begin position="2528"/>
        <end position="2800"/>
    </location>
</feature>
<dbReference type="InterPro" id="IPR022385">
    <property type="entry name" value="Rhs_assc_core"/>
</dbReference>
<protein>
    <submittedName>
        <fullName evidence="3">RHS repeat-associated protein</fullName>
    </submittedName>
</protein>
<dbReference type="Proteomes" id="UP000253034">
    <property type="component" value="Unassembled WGS sequence"/>
</dbReference>
<evidence type="ECO:0000259" key="2">
    <source>
        <dbReference type="Pfam" id="PF25023"/>
    </source>
</evidence>
<dbReference type="PANTHER" id="PTHR32305:SF15">
    <property type="entry name" value="PROTEIN RHSA-RELATED"/>
    <property type="match status" value="1"/>
</dbReference>
<evidence type="ECO:0000256" key="1">
    <source>
        <dbReference type="ARBA" id="ARBA00022737"/>
    </source>
</evidence>
<accession>A0A369BB63</accession>
<feature type="domain" description="Teneurin-like YD-shell" evidence="2">
    <location>
        <begin position="2119"/>
        <end position="2263"/>
    </location>
</feature>
<dbReference type="PANTHER" id="PTHR32305">
    <property type="match status" value="1"/>
</dbReference>
<dbReference type="Pfam" id="PF25023">
    <property type="entry name" value="TEN_YD-shell"/>
    <property type="match status" value="4"/>
</dbReference>
<feature type="domain" description="Teneurin-like YD-shell" evidence="2">
    <location>
        <begin position="1085"/>
        <end position="1255"/>
    </location>
</feature>
<keyword evidence="1" id="KW-0677">Repeat</keyword>